<evidence type="ECO:0000256" key="2">
    <source>
        <dbReference type="SAM" id="Phobius"/>
    </source>
</evidence>
<keyword evidence="2" id="KW-1133">Transmembrane helix</keyword>
<comment type="caution">
    <text evidence="3">The sequence shown here is derived from an EMBL/GenBank/DDBJ whole genome shotgun (WGS) entry which is preliminary data.</text>
</comment>
<dbReference type="AlphaFoldDB" id="A0A1F6CQR4"/>
<keyword evidence="2" id="KW-0472">Membrane</keyword>
<gene>
    <name evidence="3" type="ORF">A2704_04865</name>
</gene>
<evidence type="ECO:0000313" key="4">
    <source>
        <dbReference type="Proteomes" id="UP000176445"/>
    </source>
</evidence>
<reference evidence="3 4" key="1">
    <citation type="journal article" date="2016" name="Nat. Commun.">
        <title>Thousands of microbial genomes shed light on interconnected biogeochemical processes in an aquifer system.</title>
        <authorList>
            <person name="Anantharaman K."/>
            <person name="Brown C.T."/>
            <person name="Hug L.A."/>
            <person name="Sharon I."/>
            <person name="Castelle C.J."/>
            <person name="Probst A.J."/>
            <person name="Thomas B.C."/>
            <person name="Singh A."/>
            <person name="Wilkins M.J."/>
            <person name="Karaoz U."/>
            <person name="Brodie E.L."/>
            <person name="Williams K.H."/>
            <person name="Hubbard S.S."/>
            <person name="Banfield J.F."/>
        </authorList>
    </citation>
    <scope>NUCLEOTIDE SEQUENCE [LARGE SCALE GENOMIC DNA]</scope>
</reference>
<name>A0A1F6CQR4_9BACT</name>
<keyword evidence="2" id="KW-0812">Transmembrane</keyword>
<protein>
    <submittedName>
        <fullName evidence="3">Uncharacterized protein</fullName>
    </submittedName>
</protein>
<dbReference type="EMBL" id="MFKW01000026">
    <property type="protein sequence ID" value="OGG51508.1"/>
    <property type="molecule type" value="Genomic_DNA"/>
</dbReference>
<feature type="region of interest" description="Disordered" evidence="1">
    <location>
        <begin position="61"/>
        <end position="87"/>
    </location>
</feature>
<evidence type="ECO:0000313" key="3">
    <source>
        <dbReference type="EMBL" id="OGG51508.1"/>
    </source>
</evidence>
<accession>A0A1F6CQR4</accession>
<evidence type="ECO:0000256" key="1">
    <source>
        <dbReference type="SAM" id="MobiDB-lite"/>
    </source>
</evidence>
<proteinExistence type="predicted"/>
<organism evidence="3 4">
    <name type="scientific">Candidatus Kaiserbacteria bacterium RIFCSPHIGHO2_01_FULL_54_36b</name>
    <dbReference type="NCBI Taxonomy" id="1798483"/>
    <lineage>
        <taxon>Bacteria</taxon>
        <taxon>Candidatus Kaiseribacteriota</taxon>
    </lineage>
</organism>
<sequence>MPQTAITPNRNVPAIGNDIAKILADVKLPERREPVISGEKTIAEAQKKFDTSIVGSAMHDPADKAAGAAPAANTVSQSGPKEAEKNPSSVAAVHTLKNDLQGVVQDKKISLVRAVSLEEDRRARKVAPVETPATQQRSKRTFAIIFTTLILLGLGVAALFGVFFVMNQSQAPLPTDTSSSILFAEQSVLLPLEGQSPGDLKRLLESGRAGSGGALGSITRIIPVIVAASTDDPVQNRAATFGEFMTAIGAHPPEELLRALGGDFFFGIHTADENAPLFVVPVTSHDHAFAAMLNWEEVLNADLAPVFTFVPTLASDANGLPVQRTYQDVVMRNYDVRALRDDAGDIQLYYSFPTQNILVIAESPYSFTEILSRLQAGRKL</sequence>
<dbReference type="Proteomes" id="UP000176445">
    <property type="component" value="Unassembled WGS sequence"/>
</dbReference>
<feature type="transmembrane region" description="Helical" evidence="2">
    <location>
        <begin position="142"/>
        <end position="166"/>
    </location>
</feature>